<gene>
    <name evidence="1" type="ORF">H6P81_005303</name>
</gene>
<dbReference type="Proteomes" id="UP000825729">
    <property type="component" value="Unassembled WGS sequence"/>
</dbReference>
<name>A0AAV7EUT1_ARIFI</name>
<dbReference type="EMBL" id="JAINDJ010000003">
    <property type="protein sequence ID" value="KAG9452399.1"/>
    <property type="molecule type" value="Genomic_DNA"/>
</dbReference>
<proteinExistence type="predicted"/>
<reference evidence="1 2" key="1">
    <citation type="submission" date="2021-07" db="EMBL/GenBank/DDBJ databases">
        <title>The Aristolochia fimbriata genome: insights into angiosperm evolution, floral development and chemical biosynthesis.</title>
        <authorList>
            <person name="Jiao Y."/>
        </authorList>
    </citation>
    <scope>NUCLEOTIDE SEQUENCE [LARGE SCALE GENOMIC DNA]</scope>
    <source>
        <strain evidence="1">IBCAS-2021</strain>
        <tissue evidence="1">Leaf</tissue>
    </source>
</reference>
<evidence type="ECO:0000313" key="2">
    <source>
        <dbReference type="Proteomes" id="UP000825729"/>
    </source>
</evidence>
<evidence type="ECO:0000313" key="1">
    <source>
        <dbReference type="EMBL" id="KAG9452399.1"/>
    </source>
</evidence>
<organism evidence="1 2">
    <name type="scientific">Aristolochia fimbriata</name>
    <name type="common">White veined hardy Dutchman's pipe vine</name>
    <dbReference type="NCBI Taxonomy" id="158543"/>
    <lineage>
        <taxon>Eukaryota</taxon>
        <taxon>Viridiplantae</taxon>
        <taxon>Streptophyta</taxon>
        <taxon>Embryophyta</taxon>
        <taxon>Tracheophyta</taxon>
        <taxon>Spermatophyta</taxon>
        <taxon>Magnoliopsida</taxon>
        <taxon>Magnoliidae</taxon>
        <taxon>Piperales</taxon>
        <taxon>Aristolochiaceae</taxon>
        <taxon>Aristolochia</taxon>
    </lineage>
</organism>
<dbReference type="AlphaFoldDB" id="A0AAV7EUT1"/>
<protein>
    <submittedName>
        <fullName evidence="1">Uncharacterized protein</fullName>
    </submittedName>
</protein>
<sequence>MIGSDGKVISPVGRILVLVPYRRRRRFSCFVFLNQWSKKAVSLQNFSDLNPLHPNVRISDLNASYLWGCQAFRTSMLDGLLT</sequence>
<comment type="caution">
    <text evidence="1">The sequence shown here is derived from an EMBL/GenBank/DDBJ whole genome shotgun (WGS) entry which is preliminary data.</text>
</comment>
<accession>A0AAV7EUT1</accession>
<keyword evidence="2" id="KW-1185">Reference proteome</keyword>